<dbReference type="InterPro" id="IPR036390">
    <property type="entry name" value="WH_DNA-bd_sf"/>
</dbReference>
<evidence type="ECO:0000313" key="3">
    <source>
        <dbReference type="Proteomes" id="UP001175097"/>
    </source>
</evidence>
<keyword evidence="3" id="KW-1185">Reference proteome</keyword>
<dbReference type="InterPro" id="IPR050950">
    <property type="entry name" value="HTH-type_LysR_regulators"/>
</dbReference>
<comment type="caution">
    <text evidence="2">The sequence shown here is derived from an EMBL/GenBank/DDBJ whole genome shotgun (WGS) entry which is preliminary data.</text>
</comment>
<protein>
    <submittedName>
        <fullName evidence="2">LysR family transcriptional regulator</fullName>
    </submittedName>
</protein>
<dbReference type="PANTHER" id="PTHR30419:SF8">
    <property type="entry name" value="NITROGEN ASSIMILATION TRANSCRIPTIONAL ACTIVATOR-RELATED"/>
    <property type="match status" value="1"/>
</dbReference>
<name>A0ABT8JT84_9BACL</name>
<feature type="domain" description="HTH lysR-type" evidence="1">
    <location>
        <begin position="1"/>
        <end position="58"/>
    </location>
</feature>
<proteinExistence type="predicted"/>
<reference evidence="2" key="1">
    <citation type="submission" date="2023-03" db="EMBL/GenBank/DDBJ databases">
        <title>MT1 and MT2 Draft Genomes of Novel Species.</title>
        <authorList>
            <person name="Venkateswaran K."/>
        </authorList>
    </citation>
    <scope>NUCLEOTIDE SEQUENCE</scope>
    <source>
        <strain evidence="2">F6_3S_P_2</strain>
    </source>
</reference>
<dbReference type="EMBL" id="JAROCC010000008">
    <property type="protein sequence ID" value="MDN4608107.1"/>
    <property type="molecule type" value="Genomic_DNA"/>
</dbReference>
<dbReference type="InterPro" id="IPR036388">
    <property type="entry name" value="WH-like_DNA-bd_sf"/>
</dbReference>
<evidence type="ECO:0000313" key="2">
    <source>
        <dbReference type="EMBL" id="MDN4608107.1"/>
    </source>
</evidence>
<gene>
    <name evidence="2" type="ORF">P5G49_11570</name>
</gene>
<dbReference type="SUPFAM" id="SSF46785">
    <property type="entry name" value="Winged helix' DNA-binding domain"/>
    <property type="match status" value="1"/>
</dbReference>
<dbReference type="InterPro" id="IPR000847">
    <property type="entry name" value="LysR_HTH_N"/>
</dbReference>
<organism evidence="2 3">
    <name type="scientific">Sporosarcina highlanderae</name>
    <dbReference type="NCBI Taxonomy" id="3035916"/>
    <lineage>
        <taxon>Bacteria</taxon>
        <taxon>Bacillati</taxon>
        <taxon>Bacillota</taxon>
        <taxon>Bacilli</taxon>
        <taxon>Bacillales</taxon>
        <taxon>Caryophanaceae</taxon>
        <taxon>Sporosarcina</taxon>
    </lineage>
</organism>
<accession>A0ABT8JT84</accession>
<dbReference type="PRINTS" id="PR00039">
    <property type="entry name" value="HTHLYSR"/>
</dbReference>
<dbReference type="Gene3D" id="1.10.10.10">
    <property type="entry name" value="Winged helix-like DNA-binding domain superfamily/Winged helix DNA-binding domain"/>
    <property type="match status" value="1"/>
</dbReference>
<dbReference type="PROSITE" id="PS50931">
    <property type="entry name" value="HTH_LYSR"/>
    <property type="match status" value="1"/>
</dbReference>
<dbReference type="RefSeq" id="WP_301243958.1">
    <property type="nucleotide sequence ID" value="NZ_JAROCC010000008.1"/>
</dbReference>
<sequence>MDIRHLKYFESIARNKNFTKAAEELFISQPSLSNMIKKMEENFGSKLIERTTREVILTEMGEALYVHAKKILGLYTITLKEMEEIKKIGKGEIHIGII</sequence>
<dbReference type="Proteomes" id="UP001175097">
    <property type="component" value="Unassembled WGS sequence"/>
</dbReference>
<evidence type="ECO:0000259" key="1">
    <source>
        <dbReference type="PROSITE" id="PS50931"/>
    </source>
</evidence>
<dbReference type="Pfam" id="PF00126">
    <property type="entry name" value="HTH_1"/>
    <property type="match status" value="1"/>
</dbReference>
<dbReference type="PANTHER" id="PTHR30419">
    <property type="entry name" value="HTH-TYPE TRANSCRIPTIONAL REGULATOR YBHD"/>
    <property type="match status" value="1"/>
</dbReference>